<dbReference type="SUPFAM" id="SSF52540">
    <property type="entry name" value="P-loop containing nucleoside triphosphate hydrolases"/>
    <property type="match status" value="1"/>
</dbReference>
<keyword evidence="3 8" id="KW-0812">Transmembrane</keyword>
<protein>
    <submittedName>
        <fullName evidence="12">Type I secretion system permease/ATPase</fullName>
    </submittedName>
</protein>
<evidence type="ECO:0000256" key="6">
    <source>
        <dbReference type="ARBA" id="ARBA00022989"/>
    </source>
</evidence>
<dbReference type="InterPro" id="IPR027417">
    <property type="entry name" value="P-loop_NTPase"/>
</dbReference>
<comment type="subcellular location">
    <subcellularLocation>
        <location evidence="1">Cell membrane</location>
        <topology evidence="1">Multi-pass membrane protein</topology>
    </subcellularLocation>
</comment>
<proteinExistence type="predicted"/>
<evidence type="ECO:0000313" key="12">
    <source>
        <dbReference type="EMBL" id="NDY83733.1"/>
    </source>
</evidence>
<evidence type="ECO:0000259" key="11">
    <source>
        <dbReference type="PROSITE" id="PS50990"/>
    </source>
</evidence>
<evidence type="ECO:0000259" key="10">
    <source>
        <dbReference type="PROSITE" id="PS50929"/>
    </source>
</evidence>
<evidence type="ECO:0000256" key="7">
    <source>
        <dbReference type="ARBA" id="ARBA00023136"/>
    </source>
</evidence>
<dbReference type="InterPro" id="IPR011527">
    <property type="entry name" value="ABC1_TM_dom"/>
</dbReference>
<dbReference type="PROSITE" id="PS50929">
    <property type="entry name" value="ABC_TM1F"/>
    <property type="match status" value="1"/>
</dbReference>
<dbReference type="NCBIfam" id="TIGR03375">
    <property type="entry name" value="type_I_sec_LssB"/>
    <property type="match status" value="1"/>
</dbReference>
<feature type="transmembrane region" description="Helical" evidence="8">
    <location>
        <begin position="172"/>
        <end position="192"/>
    </location>
</feature>
<feature type="domain" description="Peptidase C39" evidence="11">
    <location>
        <begin position="13"/>
        <end position="134"/>
    </location>
</feature>
<dbReference type="PANTHER" id="PTHR24221">
    <property type="entry name" value="ATP-BINDING CASSETTE SUB-FAMILY B"/>
    <property type="match status" value="1"/>
</dbReference>
<feature type="transmembrane region" description="Helical" evidence="8">
    <location>
        <begin position="307"/>
        <end position="328"/>
    </location>
</feature>
<keyword evidence="6 8" id="KW-1133">Transmembrane helix</keyword>
<dbReference type="PROSITE" id="PS50893">
    <property type="entry name" value="ABC_TRANSPORTER_2"/>
    <property type="match status" value="1"/>
</dbReference>
<reference evidence="12" key="1">
    <citation type="submission" date="2020-02" db="EMBL/GenBank/DDBJ databases">
        <authorList>
            <person name="Chen W.-M."/>
        </authorList>
    </citation>
    <scope>NUCLEOTIDE SEQUENCE</scope>
    <source>
        <strain evidence="12">NBD-18</strain>
    </source>
</reference>
<evidence type="ECO:0000256" key="1">
    <source>
        <dbReference type="ARBA" id="ARBA00004651"/>
    </source>
</evidence>
<dbReference type="PROSITE" id="PS00211">
    <property type="entry name" value="ABC_TRANSPORTER_1"/>
    <property type="match status" value="1"/>
</dbReference>
<keyword evidence="2" id="KW-1003">Cell membrane</keyword>
<dbReference type="SMART" id="SM00382">
    <property type="entry name" value="AAA"/>
    <property type="match status" value="1"/>
</dbReference>
<evidence type="ECO:0000256" key="2">
    <source>
        <dbReference type="ARBA" id="ARBA00022475"/>
    </source>
</evidence>
<dbReference type="GO" id="GO:0016887">
    <property type="term" value="F:ATP hydrolysis activity"/>
    <property type="evidence" value="ECO:0007669"/>
    <property type="project" value="InterPro"/>
</dbReference>
<dbReference type="InterPro" id="IPR017750">
    <property type="entry name" value="ATPase_T1SS"/>
</dbReference>
<dbReference type="AlphaFoldDB" id="A0A6B2R0S0"/>
<dbReference type="InterPro" id="IPR039421">
    <property type="entry name" value="Type_1_exporter"/>
</dbReference>
<evidence type="ECO:0000256" key="5">
    <source>
        <dbReference type="ARBA" id="ARBA00022840"/>
    </source>
</evidence>
<feature type="transmembrane region" description="Helical" evidence="8">
    <location>
        <begin position="388"/>
        <end position="410"/>
    </location>
</feature>
<dbReference type="InterPro" id="IPR003439">
    <property type="entry name" value="ABC_transporter-like_ATP-bd"/>
</dbReference>
<dbReference type="Pfam" id="PF00664">
    <property type="entry name" value="ABC_membrane"/>
    <property type="match status" value="1"/>
</dbReference>
<evidence type="ECO:0000256" key="8">
    <source>
        <dbReference type="SAM" id="Phobius"/>
    </source>
</evidence>
<dbReference type="InterPro" id="IPR017871">
    <property type="entry name" value="ABC_transporter-like_CS"/>
</dbReference>
<dbReference type="GO" id="GO:0008233">
    <property type="term" value="F:peptidase activity"/>
    <property type="evidence" value="ECO:0007669"/>
    <property type="project" value="InterPro"/>
</dbReference>
<keyword evidence="7 8" id="KW-0472">Membrane</keyword>
<name>A0A6B2R0S0_9BURK</name>
<evidence type="ECO:0000256" key="4">
    <source>
        <dbReference type="ARBA" id="ARBA00022741"/>
    </source>
</evidence>
<dbReference type="CDD" id="cd18587">
    <property type="entry name" value="ABC_6TM_LapB_like"/>
    <property type="match status" value="1"/>
</dbReference>
<gene>
    <name evidence="12" type="ORF">G3I67_10860</name>
</gene>
<dbReference type="GO" id="GO:0005886">
    <property type="term" value="C:plasma membrane"/>
    <property type="evidence" value="ECO:0007669"/>
    <property type="project" value="UniProtKB-SubCell"/>
</dbReference>
<evidence type="ECO:0000256" key="3">
    <source>
        <dbReference type="ARBA" id="ARBA00022692"/>
    </source>
</evidence>
<keyword evidence="4" id="KW-0547">Nucleotide-binding</keyword>
<dbReference type="Gene3D" id="3.40.50.300">
    <property type="entry name" value="P-loop containing nucleotide triphosphate hydrolases"/>
    <property type="match status" value="1"/>
</dbReference>
<keyword evidence="5" id="KW-0067">ATP-binding</keyword>
<dbReference type="InterPro" id="IPR003593">
    <property type="entry name" value="AAA+_ATPase"/>
</dbReference>
<dbReference type="InterPro" id="IPR036640">
    <property type="entry name" value="ABC1_TM_sf"/>
</dbReference>
<dbReference type="GO" id="GO:0006508">
    <property type="term" value="P:proteolysis"/>
    <property type="evidence" value="ECO:0007669"/>
    <property type="project" value="InterPro"/>
</dbReference>
<comment type="caution">
    <text evidence="12">The sequence shown here is derived from an EMBL/GenBank/DDBJ whole genome shotgun (WGS) entry which is preliminary data.</text>
</comment>
<dbReference type="SUPFAM" id="SSF90123">
    <property type="entry name" value="ABC transporter transmembrane region"/>
    <property type="match status" value="1"/>
</dbReference>
<feature type="transmembrane region" description="Helical" evidence="8">
    <location>
        <begin position="276"/>
        <end position="301"/>
    </location>
</feature>
<organism evidence="12">
    <name type="scientific">Sheuella amnicola</name>
    <dbReference type="NCBI Taxonomy" id="2707330"/>
    <lineage>
        <taxon>Bacteria</taxon>
        <taxon>Pseudomonadati</taxon>
        <taxon>Pseudomonadota</taxon>
        <taxon>Betaproteobacteria</taxon>
        <taxon>Burkholderiales</taxon>
        <taxon>Alcaligenaceae</taxon>
        <taxon>Sheuella</taxon>
    </lineage>
</organism>
<sequence length="723" mass="79344">MNVAHSPVANPSQASDDPLLTCLALISVLLNCPAHLPALRTGFAVNEEGRIPLEAFPDLALKHGMRAAWSRARPKSVPNYAMPIIVPFIDGRACILRSIKGGEATVLMPETGMEELTILVDEIEALSTGEILHVRVAPQTGQQQLVPYGGDAFAWFWGTLWRFKGYYVDSMVATLVANILTLALVFFSMNVYDRVVPTQAYTSLWTLAIGTSVAIFLEFIMRWLKARLVDLGGKKADLAINALLLREIMSIRLEHRPQSIGIFASSMRDFESLRDFFSSASLVLLADLPFAIMFIALIGVIAWPLMLIPAVIALLLVIIGLAAQHPMLKAMRTNMKESGDRQSVLVESVLNLELLKAHNAESYLQRRWEVANVAASESYKQTRALSNLITGLTTALTQFVTVAMIVIGVYLIHSNMLTLGGLIASVILAGRAIGPMGSIMSLASRYQQAVISLETLEGLMKRPRDRDNNKRYVPLTQLHGSLSAEDLEFAYPGEHKIPIIRRVTMKIEAGEHVALLGRIGSGKSTYLRLLAGLYTPLGGSLRVDDIEVQQIDPAELRGFIGYVGQDDQLFMGTLRENLVLSDSWISDVSILNVLKQLGMYEVVASHPRGMDMPLTEAGGGMSGGQRQMLAIARMMLREPSIVFMDEPTSHMDQNSEACVIEVMSTWLKGRTLVLATHRPQLLSLVDTIAVLERGVIVTQGPKENVLAQLSRGVPMQDTKQAQA</sequence>
<dbReference type="InterPro" id="IPR005074">
    <property type="entry name" value="Peptidase_C39"/>
</dbReference>
<feature type="domain" description="ABC transmembrane type-1" evidence="10">
    <location>
        <begin position="170"/>
        <end position="448"/>
    </location>
</feature>
<dbReference type="EMBL" id="JAAGRN010000007">
    <property type="protein sequence ID" value="NDY83733.1"/>
    <property type="molecule type" value="Genomic_DNA"/>
</dbReference>
<dbReference type="Pfam" id="PF00005">
    <property type="entry name" value="ABC_tran"/>
    <property type="match status" value="1"/>
</dbReference>
<feature type="transmembrane region" description="Helical" evidence="8">
    <location>
        <begin position="204"/>
        <end position="224"/>
    </location>
</feature>
<dbReference type="Gene3D" id="1.20.1560.10">
    <property type="entry name" value="ABC transporter type 1, transmembrane domain"/>
    <property type="match status" value="1"/>
</dbReference>
<dbReference type="GO" id="GO:0034040">
    <property type="term" value="F:ATPase-coupled lipid transmembrane transporter activity"/>
    <property type="evidence" value="ECO:0007669"/>
    <property type="project" value="TreeGrafter"/>
</dbReference>
<dbReference type="PROSITE" id="PS50990">
    <property type="entry name" value="PEPTIDASE_C39"/>
    <property type="match status" value="1"/>
</dbReference>
<feature type="domain" description="ABC transporter" evidence="9">
    <location>
        <begin position="482"/>
        <end position="718"/>
    </location>
</feature>
<dbReference type="Gene3D" id="3.90.70.10">
    <property type="entry name" value="Cysteine proteinases"/>
    <property type="match status" value="1"/>
</dbReference>
<dbReference type="GO" id="GO:0140359">
    <property type="term" value="F:ABC-type transporter activity"/>
    <property type="evidence" value="ECO:0007669"/>
    <property type="project" value="InterPro"/>
</dbReference>
<dbReference type="GO" id="GO:0005524">
    <property type="term" value="F:ATP binding"/>
    <property type="evidence" value="ECO:0007669"/>
    <property type="project" value="UniProtKB-KW"/>
</dbReference>
<dbReference type="PANTHER" id="PTHR24221:SF248">
    <property type="entry name" value="ABC TRANSPORTER TRANSMEMBRANE REGION"/>
    <property type="match status" value="1"/>
</dbReference>
<dbReference type="RefSeq" id="WP_163655241.1">
    <property type="nucleotide sequence ID" value="NZ_JAAGRN010000007.1"/>
</dbReference>
<accession>A0A6B2R0S0</accession>
<evidence type="ECO:0000259" key="9">
    <source>
        <dbReference type="PROSITE" id="PS50893"/>
    </source>
</evidence>